<evidence type="ECO:0000256" key="5">
    <source>
        <dbReference type="ARBA" id="ARBA00023235"/>
    </source>
</evidence>
<dbReference type="Gene3D" id="3.40.50.720">
    <property type="entry name" value="NAD(P)-binding Rossmann-like Domain"/>
    <property type="match status" value="3"/>
</dbReference>
<dbReference type="EMBL" id="CP141614">
    <property type="protein sequence ID" value="WRP13731.1"/>
    <property type="molecule type" value="Genomic_DNA"/>
</dbReference>
<sequence>MDWVIVGAGFTGCTLAERIASQLGETVLVIERRRHVAGNAFDYYNEHGHLVHKYGPHVFHTNSREVWEYLSQFTEWRPYYHRVVAVVQGKQVPLPFNLESLQQLFPARLANIFERRLVSEFGYGARVPVLRLLEHSDKVLRSLGQYVYERVFLGYTIKQWGLRPEELDPSVTGRVPIVVSRDCRYFQDCFQAVPSLGYTALFLRMLSHANIRVLLGADYRDVREDIHFRKGLVYTGPIDEFFDYKHGALEYRSIRFEFVTLDEPMHQKVATVNYPEDYNFTRVTEMKHITGQQARKTTLIREYPERYEPGANEPYYPVPRPENRERYNLYAEDARRLGRSVVFAGRLGDYKYYNMDQAVARALKLFRDLAKM</sequence>
<comment type="similarity">
    <text evidence="2">Belongs to the UDP-galactopyranose/dTDP-fucopyranose mutase family.</text>
</comment>
<dbReference type="GO" id="GO:0008767">
    <property type="term" value="F:UDP-galactopyranose mutase activity"/>
    <property type="evidence" value="ECO:0007669"/>
    <property type="project" value="UniProtKB-EC"/>
</dbReference>
<evidence type="ECO:0000256" key="1">
    <source>
        <dbReference type="ARBA" id="ARBA00001974"/>
    </source>
</evidence>
<keyword evidence="8" id="KW-1185">Reference proteome</keyword>
<evidence type="ECO:0000256" key="2">
    <source>
        <dbReference type="ARBA" id="ARBA00009321"/>
    </source>
</evidence>
<keyword evidence="3" id="KW-0285">Flavoprotein</keyword>
<dbReference type="NCBIfam" id="TIGR00031">
    <property type="entry name" value="UDP-GALP_mutase"/>
    <property type="match status" value="1"/>
</dbReference>
<dbReference type="SUPFAM" id="SSF54373">
    <property type="entry name" value="FAD-linked reductases, C-terminal domain"/>
    <property type="match status" value="1"/>
</dbReference>
<evidence type="ECO:0000256" key="4">
    <source>
        <dbReference type="ARBA" id="ARBA00022827"/>
    </source>
</evidence>
<dbReference type="InterPro" id="IPR015899">
    <property type="entry name" value="UDP-GalPyranose_mutase_C"/>
</dbReference>
<name>A0ABZ1BMF1_9FIRM</name>
<protein>
    <submittedName>
        <fullName evidence="7">UDP-galactopyranose mutase</fullName>
        <ecNumber evidence="7">5.4.99.9</ecNumber>
    </submittedName>
</protein>
<gene>
    <name evidence="7" type="primary">glf</name>
    <name evidence="7" type="ORF">VLY81_09795</name>
</gene>
<dbReference type="SUPFAM" id="SSF51971">
    <property type="entry name" value="Nucleotide-binding domain"/>
    <property type="match status" value="1"/>
</dbReference>
<evidence type="ECO:0000313" key="8">
    <source>
        <dbReference type="Proteomes" id="UP001333102"/>
    </source>
</evidence>
<reference evidence="8" key="1">
    <citation type="submission" date="2023-12" db="EMBL/GenBank/DDBJ databases">
        <title>Novel isolates from deep terrestrial aquifers shed light on the physiology and ecology of the class Limnochordia.</title>
        <authorList>
            <person name="Karnachuk O.V."/>
            <person name="Lukina A.P."/>
            <person name="Avakyan M.R."/>
            <person name="Kadnikov V."/>
            <person name="Begmatov S."/>
            <person name="Beletsky A.V."/>
            <person name="Mardanov A.V."/>
            <person name="Ravin N.V."/>
        </authorList>
    </citation>
    <scope>NUCLEOTIDE SEQUENCE [LARGE SCALE GENOMIC DNA]</scope>
    <source>
        <strain evidence="8">LN</strain>
    </source>
</reference>
<dbReference type="PANTHER" id="PTHR21197:SF0">
    <property type="entry name" value="UDP-GALACTOPYRANOSE MUTASE"/>
    <property type="match status" value="1"/>
</dbReference>
<dbReference type="PANTHER" id="PTHR21197">
    <property type="entry name" value="UDP-GALACTOPYRANOSE MUTASE"/>
    <property type="match status" value="1"/>
</dbReference>
<dbReference type="InterPro" id="IPR004379">
    <property type="entry name" value="UDP-GALP_mutase"/>
</dbReference>
<comment type="cofactor">
    <cofactor evidence="1">
        <name>FAD</name>
        <dbReference type="ChEBI" id="CHEBI:57692"/>
    </cofactor>
</comment>
<dbReference type="Pfam" id="PF03275">
    <property type="entry name" value="GLF"/>
    <property type="match status" value="1"/>
</dbReference>
<accession>A0ABZ1BMF1</accession>
<proteinExistence type="inferred from homology"/>
<keyword evidence="5 7" id="KW-0413">Isomerase</keyword>
<dbReference type="Pfam" id="PF13450">
    <property type="entry name" value="NAD_binding_8"/>
    <property type="match status" value="1"/>
</dbReference>
<dbReference type="Proteomes" id="UP001333102">
    <property type="component" value="Chromosome"/>
</dbReference>
<organism evidence="7 8">
    <name type="scientific">Geochorda subterranea</name>
    <dbReference type="NCBI Taxonomy" id="3109564"/>
    <lineage>
        <taxon>Bacteria</taxon>
        <taxon>Bacillati</taxon>
        <taxon>Bacillota</taxon>
        <taxon>Limnochordia</taxon>
        <taxon>Limnochordales</taxon>
        <taxon>Geochordaceae</taxon>
        <taxon>Geochorda</taxon>
    </lineage>
</organism>
<evidence type="ECO:0000313" key="7">
    <source>
        <dbReference type="EMBL" id="WRP13731.1"/>
    </source>
</evidence>
<dbReference type="EC" id="5.4.99.9" evidence="7"/>
<feature type="domain" description="UDP-galactopyranose mutase C-terminal" evidence="6">
    <location>
        <begin position="151"/>
        <end position="352"/>
    </location>
</feature>
<evidence type="ECO:0000259" key="6">
    <source>
        <dbReference type="Pfam" id="PF03275"/>
    </source>
</evidence>
<evidence type="ECO:0000256" key="3">
    <source>
        <dbReference type="ARBA" id="ARBA00022630"/>
    </source>
</evidence>
<keyword evidence="4" id="KW-0274">FAD</keyword>